<gene>
    <name evidence="2" type="ORF">CYNAS_LOCUS14037</name>
</gene>
<dbReference type="Pfam" id="PF00188">
    <property type="entry name" value="CAP"/>
    <property type="match status" value="2"/>
</dbReference>
<evidence type="ECO:0000313" key="2">
    <source>
        <dbReference type="EMBL" id="CAJ0602054.1"/>
    </source>
</evidence>
<sequence length="492" mass="54319">MLQVLLPAALCEEDPTTDIRHDHPRSLLQRRLKNMKPFMSRLVISNLVASSQKSCGLSATYCENASMTEDEVNCQILPIINHKRFALANGMQMNGGIAAIVNKEVPVYLPPAKDMNKLIWSCDLERKASDALDSMVSRCEIWEMDDPNTGHGYAFWADYDYGEGMPDIIRQLVSTTDYLNFTSVNNEAVTYGGSGSSPVTEESDLKDNANLMRSTATKIGCAYKSCEVESGYFIKYFYCITDQPDIKPGDNVYEVGSGSCDCTNFCDPTGLCTVSRPAPACIEAIFPKPTTDDQDTVCAYGDMTDALRILIMDMHNIRRAQLARGQLRVSGSMLPSASNMNRLVWSCALEMEVHDYLAKCPTEGYKEPACLSPADNFYRGAITSDLSTFKEMTIKTIRIWWDVYQNYPNPGPSAVFNESLVGTPIESYTRMGWAQTREIGCSIAKCGDEYVLSCRYRPSGNIVNNPMYNVGLVCSECYIFGAGSCGSGGLCG</sequence>
<comment type="caution">
    <text evidence="2">The sequence shown here is derived from an EMBL/GenBank/DDBJ whole genome shotgun (WGS) entry which is preliminary data.</text>
</comment>
<dbReference type="PANTHER" id="PTHR10334">
    <property type="entry name" value="CYSTEINE-RICH SECRETORY PROTEIN-RELATED"/>
    <property type="match status" value="1"/>
</dbReference>
<dbReference type="AlphaFoldDB" id="A0AA36H1M3"/>
<dbReference type="SMART" id="SM00198">
    <property type="entry name" value="SCP"/>
    <property type="match status" value="1"/>
</dbReference>
<dbReference type="SUPFAM" id="SSF55797">
    <property type="entry name" value="PR-1-like"/>
    <property type="match status" value="2"/>
</dbReference>
<name>A0AA36H1M3_CYLNA</name>
<keyword evidence="3" id="KW-1185">Reference proteome</keyword>
<dbReference type="InterPro" id="IPR001283">
    <property type="entry name" value="CRISP-related"/>
</dbReference>
<organism evidence="2 3">
    <name type="scientific">Cylicocyclus nassatus</name>
    <name type="common">Nematode worm</name>
    <dbReference type="NCBI Taxonomy" id="53992"/>
    <lineage>
        <taxon>Eukaryota</taxon>
        <taxon>Metazoa</taxon>
        <taxon>Ecdysozoa</taxon>
        <taxon>Nematoda</taxon>
        <taxon>Chromadorea</taxon>
        <taxon>Rhabditida</taxon>
        <taxon>Rhabditina</taxon>
        <taxon>Rhabditomorpha</taxon>
        <taxon>Strongyloidea</taxon>
        <taxon>Strongylidae</taxon>
        <taxon>Cylicocyclus</taxon>
    </lineage>
</organism>
<feature type="domain" description="SCP" evidence="1">
    <location>
        <begin position="306"/>
        <end position="464"/>
    </location>
</feature>
<dbReference type="EMBL" id="CATQJL010000305">
    <property type="protein sequence ID" value="CAJ0602054.1"/>
    <property type="molecule type" value="Genomic_DNA"/>
</dbReference>
<dbReference type="CDD" id="cd05380">
    <property type="entry name" value="CAP_euk"/>
    <property type="match status" value="2"/>
</dbReference>
<dbReference type="Proteomes" id="UP001176961">
    <property type="component" value="Unassembled WGS sequence"/>
</dbReference>
<protein>
    <recommendedName>
        <fullName evidence="1">SCP domain-containing protein</fullName>
    </recommendedName>
</protein>
<dbReference type="InterPro" id="IPR014044">
    <property type="entry name" value="CAP_dom"/>
</dbReference>
<dbReference type="InterPro" id="IPR018244">
    <property type="entry name" value="Allrgn_V5/Tpx1_CS"/>
</dbReference>
<dbReference type="PRINTS" id="PR00837">
    <property type="entry name" value="V5TPXLIKE"/>
</dbReference>
<dbReference type="PROSITE" id="PS01010">
    <property type="entry name" value="CRISP_2"/>
    <property type="match status" value="1"/>
</dbReference>
<proteinExistence type="predicted"/>
<dbReference type="InterPro" id="IPR035940">
    <property type="entry name" value="CAP_sf"/>
</dbReference>
<accession>A0AA36H1M3</accession>
<reference evidence="2" key="1">
    <citation type="submission" date="2023-07" db="EMBL/GenBank/DDBJ databases">
        <authorList>
            <consortium name="CYATHOMIX"/>
        </authorList>
    </citation>
    <scope>NUCLEOTIDE SEQUENCE</scope>
    <source>
        <strain evidence="2">N/A</strain>
    </source>
</reference>
<evidence type="ECO:0000259" key="1">
    <source>
        <dbReference type="SMART" id="SM00198"/>
    </source>
</evidence>
<dbReference type="Gene3D" id="3.40.33.10">
    <property type="entry name" value="CAP"/>
    <property type="match status" value="2"/>
</dbReference>
<dbReference type="GO" id="GO:0005576">
    <property type="term" value="C:extracellular region"/>
    <property type="evidence" value="ECO:0007669"/>
    <property type="project" value="InterPro"/>
</dbReference>
<evidence type="ECO:0000313" key="3">
    <source>
        <dbReference type="Proteomes" id="UP001176961"/>
    </source>
</evidence>